<dbReference type="Proteomes" id="UP000002066">
    <property type="component" value="Chromosome"/>
</dbReference>
<proteinExistence type="predicted"/>
<evidence type="ECO:0000313" key="2">
    <source>
        <dbReference type="Proteomes" id="UP000002066"/>
    </source>
</evidence>
<dbReference type="AlphaFoldDB" id="A0A8D4BBU2"/>
<sequence>MRFSGLAIRTGVPLPPASGPTRVAMMYQGGVMALRESARLYGQCYRSISLTWGVPVARIPSWTSTTEEIYRRGLWTTSAQRDFLVRVWTRARRQLRRSVAAFILPPPWSIGPPTSDQWGHRQYLAMASSLRGPRSMPQFSNTWHELERVARASLDRAVDAYNFLEDSELSELAHQHAHHVAALVGGLFGCNIEYSDDAYWEVCRLTLMHNRWGMSAGFTATCTCSLCGQDIDSCPHLLDTRYEITVRHDTDGTCNVCGLLSCLHVDGEAESTFPRLLKSQLQLHEVSLVARPRDPLARFTRVEFSQEALQHGLGEDPEGREICCYRCLHPCSGFNQLPNRD</sequence>
<reference evidence="1 2" key="1">
    <citation type="submission" date="2011-01" db="EMBL/GenBank/DDBJ databases">
        <title>Complete sequence of chromosome of Streptomyces flavogriseus ATCC 33331.</title>
        <authorList>
            <consortium name="US DOE Joint Genome Institute"/>
            <person name="Lucas S."/>
            <person name="Copeland A."/>
            <person name="Lapidus A."/>
            <person name="Cheng J.-F."/>
            <person name="Goodwin L."/>
            <person name="Pitluck S."/>
            <person name="Davenport K."/>
            <person name="Detter J.C."/>
            <person name="Han C."/>
            <person name="Tapia R."/>
            <person name="Land M."/>
            <person name="Hauser L."/>
            <person name="Kyrpides N."/>
            <person name="Ivanova N."/>
            <person name="Ovchinnikova G."/>
            <person name="Pagani I."/>
            <person name="Brumm P."/>
            <person name="Mead D."/>
            <person name="Woyke T."/>
        </authorList>
    </citation>
    <scope>NUCLEOTIDE SEQUENCE [LARGE SCALE GENOMIC DNA]</scope>
    <source>
        <strain evidence="2">ATCC 33331 / IAF-45CD</strain>
    </source>
</reference>
<accession>A0A8D4BBU2</accession>
<name>A0A8D4BBU2_STRFA</name>
<organism evidence="1 2">
    <name type="scientific">Streptomyces pratensis (strain ATCC 33331 / IAF-45CD)</name>
    <dbReference type="NCBI Taxonomy" id="591167"/>
    <lineage>
        <taxon>Bacteria</taxon>
        <taxon>Bacillati</taxon>
        <taxon>Actinomycetota</taxon>
        <taxon>Actinomycetes</taxon>
        <taxon>Kitasatosporales</taxon>
        <taxon>Streptomycetaceae</taxon>
        <taxon>Streptomyces</taxon>
    </lineage>
</organism>
<evidence type="ECO:0000313" key="1">
    <source>
        <dbReference type="EMBL" id="ADW04412.1"/>
    </source>
</evidence>
<gene>
    <name evidence="1" type="ordered locus">Sfla_2985</name>
</gene>
<dbReference type="KEGG" id="sfa:Sfla_2985"/>
<dbReference type="EMBL" id="CP002475">
    <property type="protein sequence ID" value="ADW04412.1"/>
    <property type="molecule type" value="Genomic_DNA"/>
</dbReference>
<protein>
    <submittedName>
        <fullName evidence="1">Uncharacterized protein</fullName>
    </submittedName>
</protein>